<dbReference type="AlphaFoldDB" id="A0A6V7PUW1"/>
<gene>
    <name evidence="2" type="ORF">CB5_LOCUS17679</name>
</gene>
<reference evidence="2" key="1">
    <citation type="submission" date="2020-07" db="EMBL/GenBank/DDBJ databases">
        <authorList>
            <person name="Lin J."/>
        </authorList>
    </citation>
    <scope>NUCLEOTIDE SEQUENCE</scope>
</reference>
<organism evidence="2">
    <name type="scientific">Ananas comosus var. bracteatus</name>
    <name type="common">red pineapple</name>
    <dbReference type="NCBI Taxonomy" id="296719"/>
    <lineage>
        <taxon>Eukaryota</taxon>
        <taxon>Viridiplantae</taxon>
        <taxon>Streptophyta</taxon>
        <taxon>Embryophyta</taxon>
        <taxon>Tracheophyta</taxon>
        <taxon>Spermatophyta</taxon>
        <taxon>Magnoliopsida</taxon>
        <taxon>Liliopsida</taxon>
        <taxon>Poales</taxon>
        <taxon>Bromeliaceae</taxon>
        <taxon>Bromelioideae</taxon>
        <taxon>Ananas</taxon>
    </lineage>
</organism>
<feature type="region of interest" description="Disordered" evidence="1">
    <location>
        <begin position="1"/>
        <end position="29"/>
    </location>
</feature>
<sequence>MEPGPSADRPRTADAFLSCPPPPARQPSLSGTVAKVDIASLRPDFVREVLPGGLVARFEGSSRDYKVASFRASAMAVFFPSWVSRESAIGHSPSGLRVLFSIFPTRRKWGNLRGDIFTTKRGSDSYTGRSCAGTRKTSKLQSLGSASSGRWILSAKGGMTSPSSELGFGAKEDANPILLGEGLDEHLGIETMDTQEAFIRQTGFQSIPSSRPRERPRESFRNPLPRDYSGVRRRPMMPGPIRWERRPDSGTISNPVLSASTSLQPFRASPVALPVANSDATPVGRTKALEHVSDPPHSGLLNASVIQSSSSPLGHPLNGPTVSSCAAPNVLCLPWVSDIPYALQVAAPEPIVTMVTGSLASLPYSSLPPPSPASGLAPPSGSDRAGPCKTIPFKRSRDWQPKIGVS</sequence>
<accession>A0A6V7PUW1</accession>
<feature type="region of interest" description="Disordered" evidence="1">
    <location>
        <begin position="366"/>
        <end position="406"/>
    </location>
</feature>
<evidence type="ECO:0000256" key="1">
    <source>
        <dbReference type="SAM" id="MobiDB-lite"/>
    </source>
</evidence>
<feature type="compositionally biased region" description="Basic and acidic residues" evidence="1">
    <location>
        <begin position="211"/>
        <end position="220"/>
    </location>
</feature>
<evidence type="ECO:0000313" key="2">
    <source>
        <dbReference type="EMBL" id="CAD1834468.1"/>
    </source>
</evidence>
<feature type="compositionally biased region" description="Low complexity" evidence="1">
    <location>
        <begin position="373"/>
        <end position="382"/>
    </location>
</feature>
<dbReference type="EMBL" id="LR862152">
    <property type="protein sequence ID" value="CAD1834468.1"/>
    <property type="molecule type" value="Genomic_DNA"/>
</dbReference>
<name>A0A6V7PUW1_ANACO</name>
<protein>
    <submittedName>
        <fullName evidence="2">Uncharacterized protein</fullName>
    </submittedName>
</protein>
<proteinExistence type="predicted"/>
<feature type="region of interest" description="Disordered" evidence="1">
    <location>
        <begin position="201"/>
        <end position="249"/>
    </location>
</feature>